<evidence type="ECO:0000256" key="1">
    <source>
        <dbReference type="SAM" id="MobiDB-lite"/>
    </source>
</evidence>
<dbReference type="GeneID" id="54421810"/>
<dbReference type="OrthoDB" id="5404004at2759"/>
<feature type="region of interest" description="Disordered" evidence="1">
    <location>
        <begin position="145"/>
        <end position="168"/>
    </location>
</feature>
<keyword evidence="3" id="KW-1185">Reference proteome</keyword>
<feature type="compositionally biased region" description="Basic and acidic residues" evidence="1">
    <location>
        <begin position="547"/>
        <end position="559"/>
    </location>
</feature>
<feature type="region of interest" description="Disordered" evidence="1">
    <location>
        <begin position="820"/>
        <end position="856"/>
    </location>
</feature>
<feature type="compositionally biased region" description="Polar residues" evidence="1">
    <location>
        <begin position="756"/>
        <end position="770"/>
    </location>
</feature>
<feature type="region of interest" description="Disordered" evidence="1">
    <location>
        <begin position="38"/>
        <end position="80"/>
    </location>
</feature>
<feature type="compositionally biased region" description="Basic and acidic residues" evidence="1">
    <location>
        <begin position="771"/>
        <end position="780"/>
    </location>
</feature>
<feature type="region of interest" description="Disordered" evidence="1">
    <location>
        <begin position="591"/>
        <end position="617"/>
    </location>
</feature>
<dbReference type="Proteomes" id="UP000504638">
    <property type="component" value="Unplaced"/>
</dbReference>
<dbReference type="RefSeq" id="XP_033534550.1">
    <property type="nucleotide sequence ID" value="XM_033681240.1"/>
</dbReference>
<feature type="region of interest" description="Disordered" evidence="1">
    <location>
        <begin position="370"/>
        <end position="519"/>
    </location>
</feature>
<reference evidence="4" key="3">
    <citation type="submission" date="2025-04" db="UniProtKB">
        <authorList>
            <consortium name="RefSeq"/>
        </authorList>
    </citation>
    <scope>IDENTIFICATION</scope>
    <source>
        <strain evidence="4">CBS 781.70</strain>
    </source>
</reference>
<feature type="compositionally biased region" description="Basic and acidic residues" evidence="1">
    <location>
        <begin position="597"/>
        <end position="610"/>
    </location>
</feature>
<evidence type="ECO:0000313" key="4">
    <source>
        <dbReference type="RefSeq" id="XP_033534550.1"/>
    </source>
</evidence>
<feature type="region of interest" description="Disordered" evidence="1">
    <location>
        <begin position="248"/>
        <end position="313"/>
    </location>
</feature>
<feature type="compositionally biased region" description="Polar residues" evidence="1">
    <location>
        <begin position="944"/>
        <end position="954"/>
    </location>
</feature>
<gene>
    <name evidence="2 4" type="ORF">P152DRAFT_473450</name>
</gene>
<name>A0A6G1G511_9PEZI</name>
<sequence length="1016" mass="109690">MARMLGRSKSFRHIKKDISQPLLIASDAVSRDDLIDVRRDLAPPRTPSPLRPKTSNGITRSNTTALSGLKPPPHSQSRPLKIKTESRVYDFPTPGTGTAVYNVPPPNMIDLTPEIEPHPGRKVPIGVALGSPTDAPDWRSGMKENGNLGINRLDRPRSISAPSPSREYFPQDAYNFQAPGAHGSYSTAGTHDDEPAIGHGIKTVIEADQPKPKLSRWKSIGGLFAKRPNHTPNHTPRTMYMLDEPVAPSKKRAVNTQMPGKGLPNDSLRKPTETMTPKEPKSPWRSRSVKRGKPGPARNQTHPTPTDMSFLTQPAGVDGRLLDVSIPKCEMERYSVMFNHVLGKPAANETEPPLPASSSLLARRNQANVEQLKPASGGELEPINISPSAVRPRRAATSPSSQPQGYTLFPTTPGDKIRGPSGLQRSATTPAPRPSKHQESEITETPITKSKAQPRSKVPPPRFPMDVPAKASPPTPQFAFDPAEDILWTPPDSFLSSSRLATSGGPPVPSSPATGSTYTDAETEYEYEYVFEGPGATAGDAETSKGAMDHTTKQWKDKIEEEEPQWEMMTTLGKDIAVRKPDRNAQIVPVVPTLPEAETHTETIMEEDRSSSMSSPTEADIFQALSTAALPSPPPLAAPAPLNIVNKTVPISPIHTRAPPSPQELPTSRYMDSMRISKAPSPPPEADTMYRAPQPPPTRLPPSPPQETYPPAPAVLASSENPAEAANMKSAPQDAHEDSQTRPNMLPVPRVIRTLATGTMTASPSGTAPSEKSKKQYERVKSIVLPLQGTSRMYTHATQSQALSSNPLTTESVQARTIRVVSPGSQRKGSDGFVQPSLTQDATSKPTIHPPRTSSRMAKPLSMINKYMQDTHEDAIFESDHEQSADAASNASSDESEDFILPLQAPEPAPATVGIARQLSLTRARSTSRRYGPGARSNAAGNHAKNNASNTQAAANPAKMVAGPGIVSVQMRQIKRRDPAKEKPEERRGEHVALTPTLVDVSAARKSVRGVVEGVS</sequence>
<organism evidence="2">
    <name type="scientific">Eremomyces bilateralis CBS 781.70</name>
    <dbReference type="NCBI Taxonomy" id="1392243"/>
    <lineage>
        <taxon>Eukaryota</taxon>
        <taxon>Fungi</taxon>
        <taxon>Dikarya</taxon>
        <taxon>Ascomycota</taxon>
        <taxon>Pezizomycotina</taxon>
        <taxon>Dothideomycetes</taxon>
        <taxon>Dothideomycetes incertae sedis</taxon>
        <taxon>Eremomycetales</taxon>
        <taxon>Eremomycetaceae</taxon>
        <taxon>Eremomyces</taxon>
    </lineage>
</organism>
<dbReference type="EMBL" id="ML975156">
    <property type="protein sequence ID" value="KAF1812919.1"/>
    <property type="molecule type" value="Genomic_DNA"/>
</dbReference>
<feature type="compositionally biased region" description="Polar residues" evidence="1">
    <location>
        <begin position="836"/>
        <end position="856"/>
    </location>
</feature>
<feature type="region of interest" description="Disordered" evidence="1">
    <location>
        <begin position="921"/>
        <end position="995"/>
    </location>
</feature>
<evidence type="ECO:0000313" key="2">
    <source>
        <dbReference type="EMBL" id="KAF1812919.1"/>
    </source>
</evidence>
<feature type="compositionally biased region" description="Basic and acidic residues" evidence="1">
    <location>
        <begin position="267"/>
        <end position="282"/>
    </location>
</feature>
<feature type="compositionally biased region" description="Basic and acidic residues" evidence="1">
    <location>
        <begin position="976"/>
        <end position="991"/>
    </location>
</feature>
<evidence type="ECO:0000313" key="3">
    <source>
        <dbReference type="Proteomes" id="UP000504638"/>
    </source>
</evidence>
<feature type="compositionally biased region" description="Polar residues" evidence="1">
    <location>
        <begin position="298"/>
        <end position="312"/>
    </location>
</feature>
<proteinExistence type="predicted"/>
<feature type="region of interest" description="Disordered" evidence="1">
    <location>
        <begin position="651"/>
        <end position="780"/>
    </location>
</feature>
<feature type="region of interest" description="Disordered" evidence="1">
    <location>
        <begin position="534"/>
        <end position="562"/>
    </location>
</feature>
<protein>
    <submittedName>
        <fullName evidence="2 4">Uncharacterized protein</fullName>
    </submittedName>
</protein>
<feature type="compositionally biased region" description="Polar residues" evidence="1">
    <location>
        <begin position="443"/>
        <end position="453"/>
    </location>
</feature>
<feature type="compositionally biased region" description="Polar residues" evidence="1">
    <location>
        <begin position="53"/>
        <end position="66"/>
    </location>
</feature>
<reference evidence="2 4" key="1">
    <citation type="submission" date="2020-01" db="EMBL/GenBank/DDBJ databases">
        <authorList>
            <consortium name="DOE Joint Genome Institute"/>
            <person name="Haridas S."/>
            <person name="Albert R."/>
            <person name="Binder M."/>
            <person name="Bloem J."/>
            <person name="Labutti K."/>
            <person name="Salamov A."/>
            <person name="Andreopoulos B."/>
            <person name="Baker S.E."/>
            <person name="Barry K."/>
            <person name="Bills G."/>
            <person name="Bluhm B.H."/>
            <person name="Cannon C."/>
            <person name="Castanera R."/>
            <person name="Culley D.E."/>
            <person name="Daum C."/>
            <person name="Ezra D."/>
            <person name="Gonzalez J.B."/>
            <person name="Henrissat B."/>
            <person name="Kuo A."/>
            <person name="Liang C."/>
            <person name="Lipzen A."/>
            <person name="Lutzoni F."/>
            <person name="Magnuson J."/>
            <person name="Mondo S."/>
            <person name="Nolan M."/>
            <person name="Ohm R."/>
            <person name="Pangilinan J."/>
            <person name="Park H.-J."/>
            <person name="Ramirez L."/>
            <person name="Alfaro M."/>
            <person name="Sun H."/>
            <person name="Tritt A."/>
            <person name="Yoshinaga Y."/>
            <person name="Zwiers L.-H."/>
            <person name="Turgeon B.G."/>
            <person name="Goodwin S.B."/>
            <person name="Spatafora J.W."/>
            <person name="Crous P.W."/>
            <person name="Grigoriev I.V."/>
        </authorList>
    </citation>
    <scope>NUCLEOTIDE SEQUENCE</scope>
    <source>
        <strain evidence="2 4">CBS 781.70</strain>
    </source>
</reference>
<reference evidence="4" key="2">
    <citation type="submission" date="2020-04" db="EMBL/GenBank/DDBJ databases">
        <authorList>
            <consortium name="NCBI Genome Project"/>
        </authorList>
    </citation>
    <scope>NUCLEOTIDE SEQUENCE</scope>
    <source>
        <strain evidence="4">CBS 781.70</strain>
    </source>
</reference>
<accession>A0A6G1G511</accession>
<dbReference type="AlphaFoldDB" id="A0A6G1G511"/>
<feature type="compositionally biased region" description="Pro residues" evidence="1">
    <location>
        <begin position="693"/>
        <end position="713"/>
    </location>
</feature>